<dbReference type="InterPro" id="IPR014721">
    <property type="entry name" value="Ribsml_uS5_D2-typ_fold_subgr"/>
</dbReference>
<dbReference type="CDD" id="cd04088">
    <property type="entry name" value="EFG_mtEFG_II"/>
    <property type="match status" value="1"/>
</dbReference>
<keyword evidence="5 7" id="KW-0342">GTP-binding</keyword>
<evidence type="ECO:0000256" key="3">
    <source>
        <dbReference type="ARBA" id="ARBA00022768"/>
    </source>
</evidence>
<dbReference type="NCBIfam" id="TIGR00484">
    <property type="entry name" value="EF-G"/>
    <property type="match status" value="1"/>
</dbReference>
<dbReference type="InterPro" id="IPR053905">
    <property type="entry name" value="EF-G-like_DII"/>
</dbReference>
<dbReference type="InterPro" id="IPR035647">
    <property type="entry name" value="EFG_III/V"/>
</dbReference>
<gene>
    <name evidence="7" type="primary">fusA</name>
    <name evidence="10" type="ORF">BKA14_005518</name>
</gene>
<dbReference type="NCBIfam" id="NF009381">
    <property type="entry name" value="PRK12740.1-5"/>
    <property type="match status" value="1"/>
</dbReference>
<dbReference type="GO" id="GO:0005737">
    <property type="term" value="C:cytoplasm"/>
    <property type="evidence" value="ECO:0007669"/>
    <property type="project" value="UniProtKB-SubCell"/>
</dbReference>
<dbReference type="Proteomes" id="UP000542742">
    <property type="component" value="Unassembled WGS sequence"/>
</dbReference>
<dbReference type="Pfam" id="PF14492">
    <property type="entry name" value="EFG_III"/>
    <property type="match status" value="1"/>
</dbReference>
<dbReference type="CDD" id="cd01434">
    <property type="entry name" value="EFG_mtEFG1_IV"/>
    <property type="match status" value="1"/>
</dbReference>
<proteinExistence type="inferred from homology"/>
<dbReference type="PANTHER" id="PTHR43261">
    <property type="entry name" value="TRANSLATION ELONGATION FACTOR G-RELATED"/>
    <property type="match status" value="1"/>
</dbReference>
<dbReference type="InterPro" id="IPR047872">
    <property type="entry name" value="EFG_IV"/>
</dbReference>
<dbReference type="SMART" id="SM00889">
    <property type="entry name" value="EFG_IV"/>
    <property type="match status" value="1"/>
</dbReference>
<keyword evidence="4 7" id="KW-0648">Protein biosynthesis</keyword>
<dbReference type="NCBIfam" id="TIGR00231">
    <property type="entry name" value="small_GTP"/>
    <property type="match status" value="1"/>
</dbReference>
<dbReference type="InterPro" id="IPR005517">
    <property type="entry name" value="Transl_elong_EFG/EF2_IV"/>
</dbReference>
<dbReference type="AlphaFoldDB" id="A0A7W7CVC6"/>
<accession>A0A7W7CVC6</accession>
<dbReference type="FunFam" id="3.40.50.300:FF:000029">
    <property type="entry name" value="Elongation factor G"/>
    <property type="match status" value="1"/>
</dbReference>
<comment type="subcellular location">
    <subcellularLocation>
        <location evidence="7">Cytoplasm</location>
    </subcellularLocation>
</comment>
<reference evidence="10 11" key="1">
    <citation type="submission" date="2020-08" db="EMBL/GenBank/DDBJ databases">
        <title>Sequencing the genomes of 1000 actinobacteria strains.</title>
        <authorList>
            <person name="Klenk H.-P."/>
        </authorList>
    </citation>
    <scope>NUCLEOTIDE SEQUENCE [LARGE SCALE GENOMIC DNA]</scope>
    <source>
        <strain evidence="10 11">DSM 45518</strain>
    </source>
</reference>
<dbReference type="Gene3D" id="3.30.70.240">
    <property type="match status" value="1"/>
</dbReference>
<protein>
    <recommendedName>
        <fullName evidence="7 8">Elongation factor G</fullName>
        <shortName evidence="7">EF-G</shortName>
    </recommendedName>
</protein>
<evidence type="ECO:0000313" key="11">
    <source>
        <dbReference type="Proteomes" id="UP000542742"/>
    </source>
</evidence>
<dbReference type="InterPro" id="IPR035649">
    <property type="entry name" value="EFG_V"/>
</dbReference>
<keyword evidence="3 7" id="KW-0251">Elongation factor</keyword>
<dbReference type="InterPro" id="IPR000795">
    <property type="entry name" value="T_Tr_GTP-bd_dom"/>
</dbReference>
<dbReference type="InterPro" id="IPR041095">
    <property type="entry name" value="EFG_II"/>
</dbReference>
<keyword evidence="2 7" id="KW-0547">Nucleotide-binding</keyword>
<dbReference type="Pfam" id="PF00679">
    <property type="entry name" value="EFG_C"/>
    <property type="match status" value="1"/>
</dbReference>
<dbReference type="CDD" id="cd16262">
    <property type="entry name" value="EFG_III"/>
    <property type="match status" value="1"/>
</dbReference>
<dbReference type="SUPFAM" id="SSF54211">
    <property type="entry name" value="Ribosomal protein S5 domain 2-like"/>
    <property type="match status" value="1"/>
</dbReference>
<dbReference type="InterPro" id="IPR027417">
    <property type="entry name" value="P-loop_NTPase"/>
</dbReference>
<dbReference type="FunFam" id="2.40.30.10:FF:000006">
    <property type="entry name" value="Elongation factor G"/>
    <property type="match status" value="1"/>
</dbReference>
<name>A0A7W7CVC6_9ACTN</name>
<dbReference type="EMBL" id="JACHMF010000001">
    <property type="protein sequence ID" value="MBB4695370.1"/>
    <property type="molecule type" value="Genomic_DNA"/>
</dbReference>
<dbReference type="InterPro" id="IPR009022">
    <property type="entry name" value="EFG_III"/>
</dbReference>
<evidence type="ECO:0000256" key="6">
    <source>
        <dbReference type="ARBA" id="ARBA00024731"/>
    </source>
</evidence>
<dbReference type="PANTHER" id="PTHR43261:SF1">
    <property type="entry name" value="RIBOSOME-RELEASING FACTOR 2, MITOCHONDRIAL"/>
    <property type="match status" value="1"/>
</dbReference>
<keyword evidence="11" id="KW-1185">Reference proteome</keyword>
<dbReference type="Pfam" id="PF22042">
    <property type="entry name" value="EF-G_D2"/>
    <property type="match status" value="1"/>
</dbReference>
<feature type="binding site" evidence="7">
    <location>
        <begin position="135"/>
        <end position="138"/>
    </location>
    <ligand>
        <name>GTP</name>
        <dbReference type="ChEBI" id="CHEBI:37565"/>
    </ligand>
</feature>
<dbReference type="PRINTS" id="PR00315">
    <property type="entry name" value="ELONGATNFCT"/>
</dbReference>
<dbReference type="Gene3D" id="3.30.70.870">
    <property type="entry name" value="Elongation Factor G (Translational Gtpase), domain 3"/>
    <property type="match status" value="1"/>
</dbReference>
<evidence type="ECO:0000256" key="5">
    <source>
        <dbReference type="ARBA" id="ARBA00023134"/>
    </source>
</evidence>
<sequence length="698" mass="76482">MAAADALANVRNIGIMAHIDAGKTTTTERILFYTGITYKIGEVHDGAATMDWMEQEQERGITITSAATKCEWKGHTIQIIDTPGHVDFTVEVERSLRVLDGAVAVYDGVAGVEPQTENVWRQADKYHVPRMCFVNKLDRTGADFFRCVQMMIDRLNATPLVLQIPIGLEGDHIGVVDLVEMRALTWRGETQKGEDYAIEEIPADLVDSANEWREKLIETLADVDDAVMEKYLEGEELSLDEIKAAIRRATIASKANPVLCGSAFKNKGVQPMLDAVVDYLPSPLDIPAIEGTATDGETPMQRKPSNSEPFSGLAFKIQTDKHLGKLTYVRVYSGTLDSGSQVVNSTKDRKERIGKIYQMHANKREERATAQAGDIIAVQGLKQTTTGDTLSDPANPVILESMTFPEPVIQVAIEPKTKSDQEKLGTAIQRLAEEDPTFRVFNDEETGQTIIAGMGELHLDILVDRMRREFNVEANIGKPQVAYRETIRGTVEKYTFVHKKQTGGSGQYAKVVVTIEPLTLEADGPTYEFVNAVTGGRIPKEFIPSVDAGAQDSLQYGVLAGYPLVGVKFTLVDGQYHEVDSSEMAFKIAGSMAMKEAARKADPALLEPMMSVEVTTPEDNMGDVIGDLNSRRGIIQSMEERSGARVVKALVPLSEMFGYVGDLRSKTAGRASYSMQFDSYAEVPQGVAKEIIAKATGA</sequence>
<dbReference type="FunFam" id="3.30.230.10:FF:000003">
    <property type="entry name" value="Elongation factor G"/>
    <property type="match status" value="1"/>
</dbReference>
<dbReference type="GO" id="GO:0003746">
    <property type="term" value="F:translation elongation factor activity"/>
    <property type="evidence" value="ECO:0007669"/>
    <property type="project" value="UniProtKB-UniRule"/>
</dbReference>
<dbReference type="InterPro" id="IPR000640">
    <property type="entry name" value="EFG_V-like"/>
</dbReference>
<evidence type="ECO:0000259" key="9">
    <source>
        <dbReference type="PROSITE" id="PS51722"/>
    </source>
</evidence>
<comment type="function">
    <text evidence="6 7">Catalyzes the GTP-dependent ribosomal translocation step during translation elongation. During this step, the ribosome changes from the pre-translocational (PRE) to the post-translocational (POST) state as the newly formed A-site-bound peptidyl-tRNA and P-site-bound deacylated tRNA move to the P and E sites, respectively. Catalyzes the coordinated movement of the two tRNA molecules, the mRNA and conformational changes in the ribosome.</text>
</comment>
<dbReference type="InterPro" id="IPR009000">
    <property type="entry name" value="Transl_B-barrel_sf"/>
</dbReference>
<evidence type="ECO:0000256" key="7">
    <source>
        <dbReference type="HAMAP-Rule" id="MF_00054"/>
    </source>
</evidence>
<dbReference type="SUPFAM" id="SSF54980">
    <property type="entry name" value="EF-G C-terminal domain-like"/>
    <property type="match status" value="2"/>
</dbReference>
<dbReference type="SUPFAM" id="SSF52540">
    <property type="entry name" value="P-loop containing nucleoside triphosphate hydrolases"/>
    <property type="match status" value="1"/>
</dbReference>
<dbReference type="NCBIfam" id="NF009379">
    <property type="entry name" value="PRK12740.1-3"/>
    <property type="match status" value="1"/>
</dbReference>
<comment type="caution">
    <text evidence="10">The sequence shown here is derived from an EMBL/GenBank/DDBJ whole genome shotgun (WGS) entry which is preliminary data.</text>
</comment>
<dbReference type="SUPFAM" id="SSF50447">
    <property type="entry name" value="Translation proteins"/>
    <property type="match status" value="1"/>
</dbReference>
<evidence type="ECO:0000256" key="8">
    <source>
        <dbReference type="NCBIfam" id="TIGR00484"/>
    </source>
</evidence>
<feature type="binding site" evidence="7">
    <location>
        <begin position="81"/>
        <end position="85"/>
    </location>
    <ligand>
        <name>GTP</name>
        <dbReference type="ChEBI" id="CHEBI:37565"/>
    </ligand>
</feature>
<comment type="similarity">
    <text evidence="1 7">Belongs to the TRAFAC class translation factor GTPase superfamily. Classic translation factor GTPase family. EF-G/EF-2 subfamily.</text>
</comment>
<dbReference type="RefSeq" id="WP_184953724.1">
    <property type="nucleotide sequence ID" value="NZ_BOMC01000082.1"/>
</dbReference>
<dbReference type="Pfam" id="PF00009">
    <property type="entry name" value="GTP_EFTU"/>
    <property type="match status" value="1"/>
</dbReference>
<dbReference type="FunFam" id="3.30.70.240:FF:000001">
    <property type="entry name" value="Elongation factor G"/>
    <property type="match status" value="1"/>
</dbReference>
<dbReference type="Gene3D" id="3.30.230.10">
    <property type="match status" value="1"/>
</dbReference>
<dbReference type="GO" id="GO:0032790">
    <property type="term" value="P:ribosome disassembly"/>
    <property type="evidence" value="ECO:0007669"/>
    <property type="project" value="TreeGrafter"/>
</dbReference>
<dbReference type="SMART" id="SM00838">
    <property type="entry name" value="EFG_C"/>
    <property type="match status" value="1"/>
</dbReference>
<evidence type="ECO:0000256" key="4">
    <source>
        <dbReference type="ARBA" id="ARBA00022917"/>
    </source>
</evidence>
<feature type="domain" description="Tr-type G" evidence="9">
    <location>
        <begin position="8"/>
        <end position="284"/>
    </location>
</feature>
<dbReference type="FunFam" id="3.30.70.870:FF:000001">
    <property type="entry name" value="Elongation factor G"/>
    <property type="match status" value="1"/>
</dbReference>
<dbReference type="InterPro" id="IPR020568">
    <property type="entry name" value="Ribosomal_Su5_D2-typ_SF"/>
</dbReference>
<dbReference type="HAMAP" id="MF_00054_B">
    <property type="entry name" value="EF_G_EF_2_B"/>
    <property type="match status" value="1"/>
</dbReference>
<feature type="binding site" evidence="7">
    <location>
        <begin position="17"/>
        <end position="24"/>
    </location>
    <ligand>
        <name>GTP</name>
        <dbReference type="ChEBI" id="CHEBI:37565"/>
    </ligand>
</feature>
<dbReference type="GO" id="GO:0003924">
    <property type="term" value="F:GTPase activity"/>
    <property type="evidence" value="ECO:0007669"/>
    <property type="project" value="InterPro"/>
</dbReference>
<evidence type="ECO:0000256" key="2">
    <source>
        <dbReference type="ARBA" id="ARBA00022741"/>
    </source>
</evidence>
<dbReference type="InterPro" id="IPR031157">
    <property type="entry name" value="G_TR_CS"/>
</dbReference>
<dbReference type="InterPro" id="IPR005225">
    <property type="entry name" value="Small_GTP-bd"/>
</dbReference>
<dbReference type="Pfam" id="PF03764">
    <property type="entry name" value="EFG_IV"/>
    <property type="match status" value="1"/>
</dbReference>
<evidence type="ECO:0000256" key="1">
    <source>
        <dbReference type="ARBA" id="ARBA00005870"/>
    </source>
</evidence>
<dbReference type="PROSITE" id="PS00301">
    <property type="entry name" value="G_TR_1"/>
    <property type="match status" value="1"/>
</dbReference>
<keyword evidence="7" id="KW-0963">Cytoplasm</keyword>
<dbReference type="InterPro" id="IPR004540">
    <property type="entry name" value="Transl_elong_EFG/EF2"/>
</dbReference>
<dbReference type="Gene3D" id="3.40.50.300">
    <property type="entry name" value="P-loop containing nucleotide triphosphate hydrolases"/>
    <property type="match status" value="1"/>
</dbReference>
<dbReference type="GO" id="GO:0005525">
    <property type="term" value="F:GTP binding"/>
    <property type="evidence" value="ECO:0007669"/>
    <property type="project" value="UniProtKB-UniRule"/>
</dbReference>
<dbReference type="CDD" id="cd01886">
    <property type="entry name" value="EF-G"/>
    <property type="match status" value="1"/>
</dbReference>
<evidence type="ECO:0000313" key="10">
    <source>
        <dbReference type="EMBL" id="MBB4695370.1"/>
    </source>
</evidence>
<dbReference type="Gene3D" id="2.40.30.10">
    <property type="entry name" value="Translation factors"/>
    <property type="match status" value="1"/>
</dbReference>
<organism evidence="10 11">
    <name type="scientific">Paractinoplanes abujensis</name>
    <dbReference type="NCBI Taxonomy" id="882441"/>
    <lineage>
        <taxon>Bacteria</taxon>
        <taxon>Bacillati</taxon>
        <taxon>Actinomycetota</taxon>
        <taxon>Actinomycetes</taxon>
        <taxon>Micromonosporales</taxon>
        <taxon>Micromonosporaceae</taxon>
        <taxon>Paractinoplanes</taxon>
    </lineage>
</organism>
<dbReference type="PROSITE" id="PS51722">
    <property type="entry name" value="G_TR_2"/>
    <property type="match status" value="1"/>
</dbReference>
<dbReference type="CDD" id="cd03713">
    <property type="entry name" value="EFG_mtEFG_C"/>
    <property type="match status" value="1"/>
</dbReference>